<dbReference type="PANTHER" id="PTHR44324:SF4">
    <property type="entry name" value="WD40 REPEAT DOMAIN 95"/>
    <property type="match status" value="1"/>
</dbReference>
<dbReference type="InterPro" id="IPR051242">
    <property type="entry name" value="WD-EF-hand_domain"/>
</dbReference>
<dbReference type="InterPro" id="IPR036322">
    <property type="entry name" value="WD40_repeat_dom_sf"/>
</dbReference>
<dbReference type="PROSITE" id="PS50082">
    <property type="entry name" value="WD_REPEATS_2"/>
    <property type="match status" value="2"/>
</dbReference>
<feature type="compositionally biased region" description="Low complexity" evidence="3">
    <location>
        <begin position="1483"/>
        <end position="1496"/>
    </location>
</feature>
<dbReference type="SMART" id="SM00320">
    <property type="entry name" value="WD40"/>
    <property type="match status" value="9"/>
</dbReference>
<feature type="repeat" description="WD" evidence="2">
    <location>
        <begin position="798"/>
        <end position="839"/>
    </location>
</feature>
<evidence type="ECO:0000313" key="4">
    <source>
        <dbReference type="EMBL" id="KAK2962801.1"/>
    </source>
</evidence>
<gene>
    <name evidence="4" type="ORF">BLNAU_2236</name>
</gene>
<dbReference type="SUPFAM" id="SSF50978">
    <property type="entry name" value="WD40 repeat-like"/>
    <property type="match status" value="2"/>
</dbReference>
<dbReference type="InterPro" id="IPR015943">
    <property type="entry name" value="WD40/YVTN_repeat-like_dom_sf"/>
</dbReference>
<comment type="caution">
    <text evidence="4">The sequence shown here is derived from an EMBL/GenBank/DDBJ whole genome shotgun (WGS) entry which is preliminary data.</text>
</comment>
<feature type="compositionally biased region" description="Polar residues" evidence="3">
    <location>
        <begin position="463"/>
        <end position="478"/>
    </location>
</feature>
<organism evidence="4 5">
    <name type="scientific">Blattamonas nauphoetae</name>
    <dbReference type="NCBI Taxonomy" id="2049346"/>
    <lineage>
        <taxon>Eukaryota</taxon>
        <taxon>Metamonada</taxon>
        <taxon>Preaxostyla</taxon>
        <taxon>Oxymonadida</taxon>
        <taxon>Blattamonas</taxon>
    </lineage>
</organism>
<accession>A0ABQ9YGC3</accession>
<proteinExistence type="predicted"/>
<feature type="compositionally biased region" description="Polar residues" evidence="3">
    <location>
        <begin position="587"/>
        <end position="607"/>
    </location>
</feature>
<dbReference type="Pfam" id="PF00400">
    <property type="entry name" value="WD40"/>
    <property type="match status" value="2"/>
</dbReference>
<feature type="compositionally biased region" description="Basic and acidic residues" evidence="3">
    <location>
        <begin position="1497"/>
        <end position="1507"/>
    </location>
</feature>
<evidence type="ECO:0000313" key="5">
    <source>
        <dbReference type="Proteomes" id="UP001281761"/>
    </source>
</evidence>
<evidence type="ECO:0000256" key="1">
    <source>
        <dbReference type="ARBA" id="ARBA00022737"/>
    </source>
</evidence>
<feature type="region of interest" description="Disordered" evidence="3">
    <location>
        <begin position="462"/>
        <end position="539"/>
    </location>
</feature>
<feature type="compositionally biased region" description="Polar residues" evidence="3">
    <location>
        <begin position="615"/>
        <end position="638"/>
    </location>
</feature>
<protein>
    <submittedName>
        <fullName evidence="4">Uncharacterized protein</fullName>
    </submittedName>
</protein>
<feature type="region of interest" description="Disordered" evidence="3">
    <location>
        <begin position="1544"/>
        <end position="1568"/>
    </location>
</feature>
<feature type="region of interest" description="Disordered" evidence="3">
    <location>
        <begin position="147"/>
        <end position="175"/>
    </location>
</feature>
<keyword evidence="2" id="KW-0853">WD repeat</keyword>
<sequence length="1694" mass="188813">MFVNWEDFSQFYLQETQNSTTSDSISEPFYSAASLPSVVVSAVPQLLPTSMISCFTHIPLQSTIVTGSENGQLIFWEDSCNGVQTRHLNHTDLSFPFKGIQIQNSLSASQKPSDELLDKQLKAIQKPAFSLPKSTSPQTLRTIIALSPRKSSEPSDNERIRQRDSNGGDSPSANDEEVYQAVRTHIEGMLSQKETWIEEERQKKIRKTPLMEITKIIPPSGSPTKSFATLIKQYDSLHSRHPRRPVTSEDRINGGPPDETVVRMPQQKTLSTPSAHDMFVSKLEQRQARWKPSTPHTMYVTEKSPTVGIKTVCWLEKSGVLAVASADARITFYDGLRWQPVGHVCGLSATVFHMCCVEVEKKGVGSRVGEDEVKTGNRLVVDGSTERELLVTGMENGEIVVFVVSRWFCRKKTDLTLIRGTNELKGLLGEEMGVRADLKEEEGERSIFARETEEDLLIKRYQQETSRSLDTARSQGDQSARLPMGSPALSAQNRPMTQNFATTPPPIIRSAQPQQIQSSFKPSLSRRPSSQQQMTRRKVDWNQPETILLSVPRSQRFRSENDGVDGTMNRLRKEDKLQRNMKWKKSITTNNTPFSSPIISPRTLSRNTARHTGFQPISYNDQSRYSPLSPGADNSQDTTTVFLTESPSTNLINIDDFDSQRVSSRPNSGKRPMTSVDTTRNRNKMRFSSSGTIRREDQDNIPPSLRHVNLTLQDGPTPPSPSDILQTLKLCSDPPPPEPTPPSRPIRRDYEGSWSCQAHTDTITSMRFVEELGLIATGSLDATVRLFDPLSLTQHSLMNYHSQGVTTLAFSAVKRLFLTGSEDKTVCVVDSATMELVERLKGHTTILESVAFDEQRDRIITLDVGGLQQFRMIDRLTNTPFTSFNWVHHNHHSTLFLLSTRLISCDSNVGRKTQVTNDSVGAVISVHFSSPFHQLITVDTHSICTVWFADTGKRHSTFLCKHDEGDVVSACLDDDGRRLMTVSLSGNIKTWNFNTGQQLDEIDTPQRVPSKKHVFQFEVEEDVVNEVARQSEKRKEANPFVVPTNRPTSSIELSSVRRMRKAKDEKRKAMGISVQREPPKQSSASLHPSHILSFSNVLAGNTVGLLAEPGVAMLLFEKGGAQSGGERVLHVPNDLKKDQTEEVPTISNPLAAVFIPPNNLAVSWDNGRICVWNTETGVEKMTLRRQGEEKKDKKNDLDQTNDNPKSVPVLQSSTRQTSFSRPLTNQPTTPVLPTLTRSRTTLGVCSACLISDPSRQDILIAHTSDGLITIFSLSTRQKVVSFECYEAVAVGKVSADGRLLVLGGSDGVVTTFNLEKILSLAGWHDTNRNEFGFSESAVQLKTSHPVHLQPNQNQPLHRWRWMDSEIAGLILLSHRQGDGTRVDLVAVACGERVGLLTVEGGLIGEFGEDDQSEIAVGSREKERDVMLRRREEKPRIGRVLGELFIHTTEQMLPIPFEWTIESTQNKKRRRHQPKGVAGLDGPQLVSRQSSSGLRSRLGAEETRKNLLEESSIPPIPETSSPVESSNVKQPLFLVSGLNSLSSSYSSFSTVDGDDQSTQKPPNRLHTERRRVGVRAKRIGLMHPSQTHNYTRQSSLSVLGGSSGRAIERLIRREKMNVESRREKGEEALRMLSRREAHERASSARGKGGDSSRESDDLKPLASEQLAVLQSAWSGSQKNHRGMLISEGEGEMFGL</sequence>
<name>A0ABQ9YGC3_9EUKA</name>
<feature type="region of interest" description="Disordered" evidence="3">
    <location>
        <begin position="587"/>
        <end position="638"/>
    </location>
</feature>
<feature type="repeat" description="WD" evidence="2">
    <location>
        <begin position="756"/>
        <end position="788"/>
    </location>
</feature>
<evidence type="ECO:0000256" key="3">
    <source>
        <dbReference type="SAM" id="MobiDB-lite"/>
    </source>
</evidence>
<feature type="region of interest" description="Disordered" evidence="3">
    <location>
        <begin position="651"/>
        <end position="746"/>
    </location>
</feature>
<feature type="compositionally biased region" description="Basic and acidic residues" evidence="3">
    <location>
        <begin position="1182"/>
        <end position="1197"/>
    </location>
</feature>
<feature type="region of interest" description="Disordered" evidence="3">
    <location>
        <begin position="1464"/>
        <end position="1525"/>
    </location>
</feature>
<feature type="region of interest" description="Disordered" evidence="3">
    <location>
        <begin position="1618"/>
        <end position="1660"/>
    </location>
</feature>
<dbReference type="PROSITE" id="PS50294">
    <property type="entry name" value="WD_REPEATS_REGION"/>
    <property type="match status" value="1"/>
</dbReference>
<reference evidence="4 5" key="1">
    <citation type="journal article" date="2022" name="bioRxiv">
        <title>Genomics of Preaxostyla Flagellates Illuminates Evolutionary Transitions and the Path Towards Mitochondrial Loss.</title>
        <authorList>
            <person name="Novak L.V.F."/>
            <person name="Treitli S.C."/>
            <person name="Pyrih J."/>
            <person name="Halakuc P."/>
            <person name="Pipaliya S.V."/>
            <person name="Vacek V."/>
            <person name="Brzon O."/>
            <person name="Soukal P."/>
            <person name="Eme L."/>
            <person name="Dacks J.B."/>
            <person name="Karnkowska A."/>
            <person name="Elias M."/>
            <person name="Hampl V."/>
        </authorList>
    </citation>
    <scope>NUCLEOTIDE SEQUENCE [LARGE SCALE GENOMIC DNA]</scope>
    <source>
        <strain evidence="4">NAU3</strain>
        <tissue evidence="4">Gut</tissue>
    </source>
</reference>
<feature type="compositionally biased region" description="Low complexity" evidence="3">
    <location>
        <begin position="522"/>
        <end position="533"/>
    </location>
</feature>
<feature type="compositionally biased region" description="Polar residues" evidence="3">
    <location>
        <begin position="1198"/>
        <end position="1234"/>
    </location>
</feature>
<keyword evidence="1" id="KW-0677">Repeat</keyword>
<feature type="compositionally biased region" description="Pro residues" evidence="3">
    <location>
        <begin position="733"/>
        <end position="744"/>
    </location>
</feature>
<evidence type="ECO:0000256" key="2">
    <source>
        <dbReference type="PROSITE-ProRule" id="PRU00221"/>
    </source>
</evidence>
<dbReference type="Proteomes" id="UP001281761">
    <property type="component" value="Unassembled WGS sequence"/>
</dbReference>
<feature type="region of interest" description="Disordered" evidence="3">
    <location>
        <begin position="1064"/>
        <end position="1086"/>
    </location>
</feature>
<dbReference type="PANTHER" id="PTHR44324">
    <property type="entry name" value="WD40 REPEAT DOMAIN 95"/>
    <property type="match status" value="1"/>
</dbReference>
<dbReference type="EMBL" id="JARBJD010000009">
    <property type="protein sequence ID" value="KAK2962801.1"/>
    <property type="molecule type" value="Genomic_DNA"/>
</dbReference>
<feature type="region of interest" description="Disordered" evidence="3">
    <location>
        <begin position="237"/>
        <end position="262"/>
    </location>
</feature>
<feature type="compositionally biased region" description="Polar residues" evidence="3">
    <location>
        <begin position="511"/>
        <end position="521"/>
    </location>
</feature>
<feature type="region of interest" description="Disordered" evidence="3">
    <location>
        <begin position="1182"/>
        <end position="1234"/>
    </location>
</feature>
<feature type="compositionally biased region" description="Polar residues" evidence="3">
    <location>
        <begin position="489"/>
        <end position="502"/>
    </location>
</feature>
<feature type="compositionally biased region" description="Low complexity" evidence="3">
    <location>
        <begin position="1508"/>
        <end position="1525"/>
    </location>
</feature>
<dbReference type="Gene3D" id="2.130.10.10">
    <property type="entry name" value="YVTN repeat-like/Quinoprotein amine dehydrogenase"/>
    <property type="match status" value="2"/>
</dbReference>
<feature type="compositionally biased region" description="Basic and acidic residues" evidence="3">
    <location>
        <begin position="1618"/>
        <end position="1658"/>
    </location>
</feature>
<feature type="compositionally biased region" description="Basic and acidic residues" evidence="3">
    <location>
        <begin position="150"/>
        <end position="166"/>
    </location>
</feature>
<dbReference type="InterPro" id="IPR001680">
    <property type="entry name" value="WD40_rpt"/>
</dbReference>
<keyword evidence="5" id="KW-1185">Reference proteome</keyword>